<proteinExistence type="predicted"/>
<dbReference type="Proteomes" id="UP001285921">
    <property type="component" value="Unassembled WGS sequence"/>
</dbReference>
<sequence>MYEFKLPKYKIIRYEKGNVNKLGKLHIAHLYDTVRHTFQKTYDRIVNINPIGLKNEWEELTAHHQLSIHKDRRFYNLR</sequence>
<reference evidence="1 2" key="1">
    <citation type="submission" date="2023-05" db="EMBL/GenBank/DDBJ databases">
        <title>Draft genome of Paenibacillus sp. CCS26.</title>
        <authorList>
            <person name="Akita H."/>
            <person name="Shinto Y."/>
            <person name="Kimura Z."/>
        </authorList>
    </citation>
    <scope>NUCLEOTIDE SEQUENCE [LARGE SCALE GENOMIC DNA]</scope>
    <source>
        <strain evidence="1 2">CCS26</strain>
    </source>
</reference>
<comment type="caution">
    <text evidence="1">The sequence shown here is derived from an EMBL/GenBank/DDBJ whole genome shotgun (WGS) entry which is preliminary data.</text>
</comment>
<evidence type="ECO:0000313" key="1">
    <source>
        <dbReference type="EMBL" id="GMK47532.1"/>
    </source>
</evidence>
<name>A0ABQ6NR03_9BACL</name>
<evidence type="ECO:0000313" key="2">
    <source>
        <dbReference type="Proteomes" id="UP001285921"/>
    </source>
</evidence>
<gene>
    <name evidence="1" type="ORF">PghCCS26_46620</name>
</gene>
<keyword evidence="2" id="KW-1185">Reference proteome</keyword>
<accession>A0ABQ6NR03</accession>
<organism evidence="1 2">
    <name type="scientific">Paenibacillus glycanilyticus</name>
    <dbReference type="NCBI Taxonomy" id="126569"/>
    <lineage>
        <taxon>Bacteria</taxon>
        <taxon>Bacillati</taxon>
        <taxon>Bacillota</taxon>
        <taxon>Bacilli</taxon>
        <taxon>Bacillales</taxon>
        <taxon>Paenibacillaceae</taxon>
        <taxon>Paenibacillus</taxon>
    </lineage>
</organism>
<protein>
    <submittedName>
        <fullName evidence="1">Uncharacterized protein</fullName>
    </submittedName>
</protein>
<dbReference type="EMBL" id="BTCL01000020">
    <property type="protein sequence ID" value="GMK47532.1"/>
    <property type="molecule type" value="Genomic_DNA"/>
</dbReference>